<reference evidence="2 3" key="1">
    <citation type="journal article" date="2015" name="Genome Biol.">
        <title>Comparative genomics of Steinernema reveals deeply conserved gene regulatory networks.</title>
        <authorList>
            <person name="Dillman A.R."/>
            <person name="Macchietto M."/>
            <person name="Porter C.F."/>
            <person name="Rogers A."/>
            <person name="Williams B."/>
            <person name="Antoshechkin I."/>
            <person name="Lee M.M."/>
            <person name="Goodwin Z."/>
            <person name="Lu X."/>
            <person name="Lewis E.E."/>
            <person name="Goodrich-Blair H."/>
            <person name="Stock S.P."/>
            <person name="Adams B.J."/>
            <person name="Sternberg P.W."/>
            <person name="Mortazavi A."/>
        </authorList>
    </citation>
    <scope>NUCLEOTIDE SEQUENCE [LARGE SCALE GENOMIC DNA]</scope>
    <source>
        <strain evidence="2 3">ALL</strain>
    </source>
</reference>
<dbReference type="AlphaFoldDB" id="A0A4U5N5E9"/>
<organism evidence="2 3">
    <name type="scientific">Steinernema carpocapsae</name>
    <name type="common">Entomopathogenic nematode</name>
    <dbReference type="NCBI Taxonomy" id="34508"/>
    <lineage>
        <taxon>Eukaryota</taxon>
        <taxon>Metazoa</taxon>
        <taxon>Ecdysozoa</taxon>
        <taxon>Nematoda</taxon>
        <taxon>Chromadorea</taxon>
        <taxon>Rhabditida</taxon>
        <taxon>Tylenchina</taxon>
        <taxon>Panagrolaimomorpha</taxon>
        <taxon>Strongyloidoidea</taxon>
        <taxon>Steinernematidae</taxon>
        <taxon>Steinernema</taxon>
    </lineage>
</organism>
<protein>
    <recommendedName>
        <fullName evidence="4">Phlebovirus glycoprotein G2 fusion domain-containing protein</fullName>
    </recommendedName>
</protein>
<evidence type="ECO:0000313" key="3">
    <source>
        <dbReference type="Proteomes" id="UP000298663"/>
    </source>
</evidence>
<comment type="caution">
    <text evidence="2">The sequence shown here is derived from an EMBL/GenBank/DDBJ whole genome shotgun (WGS) entry which is preliminary data.</text>
</comment>
<proteinExistence type="predicted"/>
<name>A0A4U5N5E9_STECR</name>
<feature type="signal peptide" evidence="1">
    <location>
        <begin position="1"/>
        <end position="18"/>
    </location>
</feature>
<evidence type="ECO:0000313" key="2">
    <source>
        <dbReference type="EMBL" id="TKR77786.1"/>
    </source>
</evidence>
<dbReference type="Proteomes" id="UP000298663">
    <property type="component" value="Unassembled WGS sequence"/>
</dbReference>
<dbReference type="EMBL" id="AZBU02000005">
    <property type="protein sequence ID" value="TKR77786.1"/>
    <property type="molecule type" value="Genomic_DNA"/>
</dbReference>
<feature type="chain" id="PRO_5020825758" description="Phlebovirus glycoprotein G2 fusion domain-containing protein" evidence="1">
    <location>
        <begin position="19"/>
        <end position="264"/>
    </location>
</feature>
<accession>A0A4U5N5E9</accession>
<dbReference type="OrthoDB" id="10646673at2759"/>
<keyword evidence="1" id="KW-0732">Signal</keyword>
<evidence type="ECO:0000256" key="1">
    <source>
        <dbReference type="SAM" id="SignalP"/>
    </source>
</evidence>
<sequence length="264" mass="29450">MSPIWILFALLCAKGVFSQIIAGSSEKPEEGNSELFKCKRGIKSSKEVGISTDLKITISEAVAFCYSRIFSYGPLLIEGEDVEIDNYVIEYGIVDSHFRTTHNAECHSSAIENCKLLPDESILCCCTTNGTNACNDHLHKLAVTTFIETRLRTINDALYECPNLNGEEHCHSPGCFSLRDSQMNIVESGCVNPRDQTESNKFVHEESRQLCGKYKQKNGCAVIYPPNEEPQHLCCCESPDTCEEFFCSEGRSIKHVKDLLKSSV</sequence>
<reference evidence="2 3" key="2">
    <citation type="journal article" date="2019" name="G3 (Bethesda)">
        <title>Hybrid Assembly of the Genome of the Entomopathogenic Nematode Steinernema carpocapsae Identifies the X-Chromosome.</title>
        <authorList>
            <person name="Serra L."/>
            <person name="Macchietto M."/>
            <person name="Macias-Munoz A."/>
            <person name="McGill C.J."/>
            <person name="Rodriguez I.M."/>
            <person name="Rodriguez B."/>
            <person name="Murad R."/>
            <person name="Mortazavi A."/>
        </authorList>
    </citation>
    <scope>NUCLEOTIDE SEQUENCE [LARGE SCALE GENOMIC DNA]</scope>
    <source>
        <strain evidence="2 3">ALL</strain>
    </source>
</reference>
<evidence type="ECO:0008006" key="4">
    <source>
        <dbReference type="Google" id="ProtNLM"/>
    </source>
</evidence>
<keyword evidence="3" id="KW-1185">Reference proteome</keyword>
<gene>
    <name evidence="2" type="ORF">L596_018698</name>
</gene>